<keyword evidence="1" id="KW-1133">Transmembrane helix</keyword>
<keyword evidence="1" id="KW-0472">Membrane</keyword>
<proteinExistence type="predicted"/>
<sequence length="153" mass="16938">MEAAYTVFLSIHSWLRWVVLILAVLTLARSARGVSSQSLYTDADRKAGLFFMISCDVQLLVGLVLYLGLSPVGLAAFQTEGLNPMKESGIRYYAVEHIAIMIVALALVHIGYSKAKKATSDLVKHKSSLIFFGIALLLMLSRIPFSTRPLFRF</sequence>
<dbReference type="Proteomes" id="UP000239590">
    <property type="component" value="Unassembled WGS sequence"/>
</dbReference>
<feature type="transmembrane region" description="Helical" evidence="1">
    <location>
        <begin position="89"/>
        <end position="108"/>
    </location>
</feature>
<keyword evidence="3" id="KW-1185">Reference proteome</keyword>
<accession>A0A2S7IFM2</accession>
<evidence type="ECO:0008006" key="4">
    <source>
        <dbReference type="Google" id="ProtNLM"/>
    </source>
</evidence>
<organism evidence="2 3">
    <name type="scientific">Siphonobacter curvatus</name>
    <dbReference type="NCBI Taxonomy" id="2094562"/>
    <lineage>
        <taxon>Bacteria</taxon>
        <taxon>Pseudomonadati</taxon>
        <taxon>Bacteroidota</taxon>
        <taxon>Cytophagia</taxon>
        <taxon>Cytophagales</taxon>
        <taxon>Cytophagaceae</taxon>
        <taxon>Siphonobacter</taxon>
    </lineage>
</organism>
<evidence type="ECO:0000256" key="1">
    <source>
        <dbReference type="SAM" id="Phobius"/>
    </source>
</evidence>
<protein>
    <recommendedName>
        <fullName evidence="4">Cytochrome B</fullName>
    </recommendedName>
</protein>
<dbReference type="EMBL" id="PTRA01000008">
    <property type="protein sequence ID" value="PQA53691.1"/>
    <property type="molecule type" value="Genomic_DNA"/>
</dbReference>
<feature type="transmembrane region" description="Helical" evidence="1">
    <location>
        <begin position="49"/>
        <end position="69"/>
    </location>
</feature>
<name>A0A2S7IFM2_9BACT</name>
<dbReference type="OrthoDB" id="329514at2"/>
<keyword evidence="1" id="KW-0812">Transmembrane</keyword>
<feature type="transmembrane region" description="Helical" evidence="1">
    <location>
        <begin position="129"/>
        <end position="145"/>
    </location>
</feature>
<evidence type="ECO:0000313" key="2">
    <source>
        <dbReference type="EMBL" id="PQA53691.1"/>
    </source>
</evidence>
<dbReference type="RefSeq" id="WP_104715860.1">
    <property type="nucleotide sequence ID" value="NZ_PTRA01000008.1"/>
</dbReference>
<evidence type="ECO:0000313" key="3">
    <source>
        <dbReference type="Proteomes" id="UP000239590"/>
    </source>
</evidence>
<reference evidence="3" key="1">
    <citation type="submission" date="2018-02" db="EMBL/GenBank/DDBJ databases">
        <title>Genome sequencing of Solimonas sp. HR-BB.</title>
        <authorList>
            <person name="Lee Y."/>
            <person name="Jeon C.O."/>
        </authorList>
    </citation>
    <scope>NUCLEOTIDE SEQUENCE [LARGE SCALE GENOMIC DNA]</scope>
    <source>
        <strain evidence="3">HR-U</strain>
    </source>
</reference>
<comment type="caution">
    <text evidence="2">The sequence shown here is derived from an EMBL/GenBank/DDBJ whole genome shotgun (WGS) entry which is preliminary data.</text>
</comment>
<gene>
    <name evidence="2" type="ORF">C5O19_23700</name>
</gene>
<feature type="transmembrane region" description="Helical" evidence="1">
    <location>
        <begin position="6"/>
        <end position="28"/>
    </location>
</feature>
<dbReference type="AlphaFoldDB" id="A0A2S7IFM2"/>